<dbReference type="PROSITE" id="PS50026">
    <property type="entry name" value="EGF_3"/>
    <property type="match status" value="1"/>
</dbReference>
<dbReference type="SMART" id="SM00181">
    <property type="entry name" value="EGF"/>
    <property type="match status" value="3"/>
</dbReference>
<evidence type="ECO:0000259" key="6">
    <source>
        <dbReference type="PROSITE" id="PS50026"/>
    </source>
</evidence>
<evidence type="ECO:0000256" key="1">
    <source>
        <dbReference type="ARBA" id="ARBA00022536"/>
    </source>
</evidence>
<feature type="compositionally biased region" description="Polar residues" evidence="3">
    <location>
        <begin position="712"/>
        <end position="730"/>
    </location>
</feature>
<keyword evidence="4" id="KW-1133">Transmembrane helix</keyword>
<keyword evidence="1 2" id="KW-0245">EGF-like domain</keyword>
<feature type="compositionally biased region" description="Low complexity" evidence="3">
    <location>
        <begin position="918"/>
        <end position="929"/>
    </location>
</feature>
<feature type="region of interest" description="Disordered" evidence="3">
    <location>
        <begin position="881"/>
        <end position="929"/>
    </location>
</feature>
<evidence type="ECO:0000256" key="5">
    <source>
        <dbReference type="SAM" id="SignalP"/>
    </source>
</evidence>
<reference evidence="7" key="1">
    <citation type="submission" date="2014-08" db="EMBL/GenBank/DDBJ databases">
        <authorList>
            <person name="Sharma Rahul"/>
            <person name="Thines Marco"/>
        </authorList>
    </citation>
    <scope>NUCLEOTIDE SEQUENCE</scope>
</reference>
<feature type="region of interest" description="Disordered" evidence="3">
    <location>
        <begin position="1025"/>
        <end position="1047"/>
    </location>
</feature>
<keyword evidence="2" id="KW-1015">Disulfide bond</keyword>
<organism evidence="7">
    <name type="scientific">Phaffia rhodozyma</name>
    <name type="common">Yeast</name>
    <name type="synonym">Xanthophyllomyces dendrorhous</name>
    <dbReference type="NCBI Taxonomy" id="264483"/>
    <lineage>
        <taxon>Eukaryota</taxon>
        <taxon>Fungi</taxon>
        <taxon>Dikarya</taxon>
        <taxon>Basidiomycota</taxon>
        <taxon>Agaricomycotina</taxon>
        <taxon>Tremellomycetes</taxon>
        <taxon>Cystofilobasidiales</taxon>
        <taxon>Mrakiaceae</taxon>
        <taxon>Phaffia</taxon>
    </lineage>
</organism>
<dbReference type="InterPro" id="IPR006212">
    <property type="entry name" value="Furin_repeat"/>
</dbReference>
<dbReference type="InterPro" id="IPR000742">
    <property type="entry name" value="EGF"/>
</dbReference>
<protein>
    <submittedName>
        <fullName evidence="7">Subtilisin-like proprotein convertase</fullName>
    </submittedName>
</protein>
<name>A0A0F7STU1_PHARH</name>
<feature type="region of interest" description="Disordered" evidence="3">
    <location>
        <begin position="647"/>
        <end position="670"/>
    </location>
</feature>
<dbReference type="AlphaFoldDB" id="A0A0F7STU1"/>
<keyword evidence="5" id="KW-0732">Signal</keyword>
<dbReference type="EMBL" id="LN483142">
    <property type="protein sequence ID" value="CED83398.1"/>
    <property type="molecule type" value="Genomic_DNA"/>
</dbReference>
<feature type="disulfide bond" evidence="2">
    <location>
        <begin position="200"/>
        <end position="210"/>
    </location>
</feature>
<keyword evidence="4" id="KW-0472">Membrane</keyword>
<feature type="signal peptide" evidence="5">
    <location>
        <begin position="1"/>
        <end position="19"/>
    </location>
</feature>
<evidence type="ECO:0000256" key="2">
    <source>
        <dbReference type="PROSITE-ProRule" id="PRU00076"/>
    </source>
</evidence>
<dbReference type="InterPro" id="IPR002049">
    <property type="entry name" value="LE_dom"/>
</dbReference>
<evidence type="ECO:0000256" key="3">
    <source>
        <dbReference type="SAM" id="MobiDB-lite"/>
    </source>
</evidence>
<dbReference type="CDD" id="cd00055">
    <property type="entry name" value="EGF_Lam"/>
    <property type="match status" value="1"/>
</dbReference>
<evidence type="ECO:0000256" key="4">
    <source>
        <dbReference type="SAM" id="Phobius"/>
    </source>
</evidence>
<dbReference type="SMART" id="SM00180">
    <property type="entry name" value="EGF_Lam"/>
    <property type="match status" value="1"/>
</dbReference>
<feature type="compositionally biased region" description="Polar residues" evidence="3">
    <location>
        <begin position="781"/>
        <end position="790"/>
    </location>
</feature>
<dbReference type="Gene3D" id="2.10.220.10">
    <property type="entry name" value="Hormone Receptor, Insulin-like Growth Factor Receptor 1, Chain A, domain 2"/>
    <property type="match status" value="1"/>
</dbReference>
<feature type="transmembrane region" description="Helical" evidence="4">
    <location>
        <begin position="578"/>
        <end position="601"/>
    </location>
</feature>
<dbReference type="SMART" id="SM00261">
    <property type="entry name" value="FU"/>
    <property type="match status" value="3"/>
</dbReference>
<sequence>MRLAFRSAVVALTILAASAESTYTICSPTSCSNVSSNVYKQLALGAHLPETDVLLLPGTYTISLPEGLLNNSTIPVSSSDLPILAPLYNITAFQNYTVSTRVSPFSLRLFPTQGVLFYSSSIGTGNTQLFQTGATIEQNQTVRVGSWVLGNNVWAKLKVNNQEIVSWDSVGHVKQLPLTRATDKSETVSVEVLDIQSAACNITCSSGGSCVSLSPAGENSACVCRLGFTGSLCDLCSPGYFGKDCQDCAGSCTSGVCSDGLNGTGNCVASTVNSTTTCYCLNGECQGSSLSSSCRCSAGWTSPIITSSAPTYNLTNLQCSTCAAGFILSSDQCVACPKNSLSCKSPSVATACVDGWEIELGECVRASGPSGKGSVCEGNNYWSTSSKLCEPCSPLCDGCFAADQNSCLACPGSKKLLRSTCVSVDETTGICQDTDSPIVKGSFYYDSSKEECDSCPSKSLSCAIPGYNASTSVRSQLVETGCISGWALSVEGKCVESCPNGEFTNEVGANVTCSACDTSCGTCQYSSSYCLTCPSNSSKVAYNVASPATRLVEVASAHQAPNVSPARWRPTSSLLRKILSISLPILLACLSIILLSIWLYVRRERRKTKQATLIFAEGLDDVQVDKQKRKLGVENVLRVMRRARQTMEDRWADQDQRPEERKRSKKGTTAKYLKPLRLETGWRNQVGFKKQGRRNHPPPYTPLPTDTIFLSHISSSQTSNGDRQSQGLSRNDSRYFPDSPTDARFIIASSSPTSSDHTIESPRGSLTSRYTFESDRPEPRYTSTESSRPYSSEPRCIVDSKILAKTRNLRGTDLEDRTVEDEGVATYSPAYRVSDFIDLYLRQLEPMPMPKSAMTSTLKFNNRSNIAPPIPALFRDHLPPPHAPTKGALSNQTIPSASHRPTPGLKIIPRKPFGPSPTKSKTVSAATSTSKFIEGDDSECGWSPDDDRSVKNVKPVLNSLRSFKHLARSPTRSGHYISTESNPKRTEWMINEKNEGGREDLSITFGRTDVSSASALISGFGIGWDGPDTSTTGKPAMGSNNPFRNAR</sequence>
<dbReference type="InterPro" id="IPR009030">
    <property type="entry name" value="Growth_fac_rcpt_cys_sf"/>
</dbReference>
<evidence type="ECO:0000313" key="7">
    <source>
        <dbReference type="EMBL" id="CED83398.1"/>
    </source>
</evidence>
<dbReference type="PROSITE" id="PS00022">
    <property type="entry name" value="EGF_1"/>
    <property type="match status" value="1"/>
</dbReference>
<feature type="compositionally biased region" description="Polar residues" evidence="3">
    <location>
        <begin position="1028"/>
        <end position="1047"/>
    </location>
</feature>
<dbReference type="SUPFAM" id="SSF57184">
    <property type="entry name" value="Growth factor receptor domain"/>
    <property type="match status" value="2"/>
</dbReference>
<accession>A0A0F7STU1</accession>
<comment type="caution">
    <text evidence="2">Lacks conserved residue(s) required for the propagation of feature annotation.</text>
</comment>
<proteinExistence type="predicted"/>
<feature type="region of interest" description="Disordered" evidence="3">
    <location>
        <begin position="684"/>
        <end position="793"/>
    </location>
</feature>
<feature type="disulfide bond" evidence="2">
    <location>
        <begin position="224"/>
        <end position="233"/>
    </location>
</feature>
<feature type="chain" id="PRO_5002522219" evidence="5">
    <location>
        <begin position="20"/>
        <end position="1047"/>
    </location>
</feature>
<dbReference type="CDD" id="cd00064">
    <property type="entry name" value="FU"/>
    <property type="match status" value="1"/>
</dbReference>
<feature type="compositionally biased region" description="Basic and acidic residues" evidence="3">
    <location>
        <begin position="647"/>
        <end position="662"/>
    </location>
</feature>
<feature type="domain" description="EGF-like" evidence="6">
    <location>
        <begin position="196"/>
        <end position="234"/>
    </location>
</feature>
<keyword evidence="4" id="KW-0812">Transmembrane</keyword>